<organism evidence="3 4">
    <name type="scientific">Amycolatopsis azurea DSM 43854</name>
    <dbReference type="NCBI Taxonomy" id="1238180"/>
    <lineage>
        <taxon>Bacteria</taxon>
        <taxon>Bacillati</taxon>
        <taxon>Actinomycetota</taxon>
        <taxon>Actinomycetes</taxon>
        <taxon>Pseudonocardiales</taxon>
        <taxon>Pseudonocardiaceae</taxon>
        <taxon>Amycolatopsis</taxon>
    </lineage>
</organism>
<evidence type="ECO:0000256" key="1">
    <source>
        <dbReference type="SAM" id="Coils"/>
    </source>
</evidence>
<dbReference type="InterPro" id="IPR005506">
    <property type="entry name" value="DUF312_ALF"/>
</dbReference>
<dbReference type="EMBL" id="ANMG01000049">
    <property type="protein sequence ID" value="EMD25291.1"/>
    <property type="molecule type" value="Genomic_DNA"/>
</dbReference>
<name>M2QEX0_9PSEU</name>
<comment type="caution">
    <text evidence="3">The sequence shown here is derived from an EMBL/GenBank/DDBJ whole genome shotgun (WGS) entry which is preliminary data.</text>
</comment>
<gene>
    <name evidence="3" type="ORF">C791_4900</name>
</gene>
<proteinExistence type="predicted"/>
<feature type="compositionally biased region" description="Basic and acidic residues" evidence="2">
    <location>
        <begin position="1275"/>
        <end position="1286"/>
    </location>
</feature>
<feature type="compositionally biased region" description="Low complexity" evidence="2">
    <location>
        <begin position="38"/>
        <end position="49"/>
    </location>
</feature>
<accession>M2QEX0</accession>
<dbReference type="PATRIC" id="fig|1238180.3.peg.4943"/>
<feature type="region of interest" description="Disordered" evidence="2">
    <location>
        <begin position="38"/>
        <end position="58"/>
    </location>
</feature>
<dbReference type="RefSeq" id="WP_005160826.1">
    <property type="nucleotide sequence ID" value="NZ_ANMG01000049.1"/>
</dbReference>
<sequence length="1445" mass="155114">MSNRSASAAAMWRRSVVAVVLTMIMALLGGLVPAGAAARPATAPTPAATVSEDPPVLDDEDQFNRELVEDIAKHAPDIEVREAAQAALDTNDPARIIWFLDYGEAEAKAKAAERKRVTAAKNRELVQGWARTGGPHVRAGAQAALDSGDDTVIADFVSYGKEIAEKQDQKDAEDSKAEQDRIIGRVQDMVAHGGPQVQVEGEAILLTGDYARIREFYLTGYAEANQRDHDFQEVIEKALEDRNKAITELNALARRAEAAASARAEITRANINAVKVMEDGLFAMQMAVKAAHKADKIFQEDKPGRANGAKGRNQDIDALRAEATEYASRGGRIAEEARGISTQVHNAAARLVETGLTNGLDWAKVTIGITHAVEATALAAETSQHAIEATLADSRALDADRNAQEHANNAHKYRAEAERQAQQAVDLAAAARVQRDIAVEARDRAEQQKNLAAQKAVQAKQHAANARTARVNAQGAAKNAISKSKDATTAYNNAVKYKSDMDATVQKAAQLGQELEVAESVHGQNVQLYQQYEVRLVDARNEAERLGGEAWEAYRRIEGETNQAKAAAAQSEAWASRARAAAATARAEAQKATNAANEAQQAALRANQEAVTARRAADETNRLAVEAANAAVASNAAAEMVQREAESAVREANQSVYQSMIADRAAAAAAASAELVIDPVRAAESILKPLAGINADARRALAGAAEALLISEEQSRLAREKAAEAAAAAIRAQKAADEAVADVKPAYEAAARAVDAANAAAQDALTANDAANTAAQHADAASGSAATAAQWANSARSDATLATRSANAATSAAAAAGQAAGAAERLRSAALEVAKGFDAFENSIVDRLKQVTDVRKRYDEAVSLAKAEAERKRQELNKLTLEGLAGAFVCKVATSLPPCQQQLLKIKDQLGPALEALGNYVEDWFWCTSGVDEGACQRYLDKSKKVFEFSWEAIKGFAAAAVSPFVTVWEVGGCVVSGVDTGNWSKCKQILDNAIYVIENPYMWINLPEWQTNPGKAFGGLLFDATAAAATIYAGGTGGAAWKTVRTLSKKLDGGSGPLSKMVAGLERYAVKLHESVRDKLPNAVGELLNLKARFDNGDAKFDGAIAVVDERLYRMESFTIRPEGTPNLVDGATIRLEGGTLRIENGLAKLDGAKLKVEPPKRCLVARAAVAANCEPAKDEDKPRTNPDNSYEHDIDLGITSDGRSLGQLKVRLSPAENTWANRKMDEAKAREPAITPKVEEVAKKIPTGERVGQGFELKDKGVFPYPSFKRKLFDEMNPRPEKPGEPTPPKRSPDEVAGKMNDLVRYTINFPEGTYTLGVQNALAEFAKIFDVIEVKNFWARKAAGKGNYPGINVTYKTKDGQLFEVQFHTPESFHAKGDVEHWGYERKRALEAVDFDKIPEEERDALRAEIRAEIDELKSQSALIFGEVKTPVSAIDIPSTKP</sequence>
<protein>
    <submittedName>
        <fullName evidence="3">Uncharacterized protein</fullName>
    </submittedName>
</protein>
<reference evidence="3 4" key="1">
    <citation type="submission" date="2012-10" db="EMBL/GenBank/DDBJ databases">
        <title>Genome assembly of Amycolatopsis azurea DSM 43854.</title>
        <authorList>
            <person name="Khatri I."/>
            <person name="Kaur I."/>
            <person name="Subramanian S."/>
            <person name="Mayilraj S."/>
        </authorList>
    </citation>
    <scope>NUCLEOTIDE SEQUENCE [LARGE SCALE GENOMIC DNA]</scope>
    <source>
        <strain evidence="3 4">DSM 43854</strain>
    </source>
</reference>
<keyword evidence="1" id="KW-0175">Coiled coil</keyword>
<feature type="coiled-coil region" evidence="1">
    <location>
        <begin position="855"/>
        <end position="884"/>
    </location>
</feature>
<evidence type="ECO:0000313" key="3">
    <source>
        <dbReference type="EMBL" id="EMD25291.1"/>
    </source>
</evidence>
<evidence type="ECO:0000256" key="2">
    <source>
        <dbReference type="SAM" id="MobiDB-lite"/>
    </source>
</evidence>
<feature type="region of interest" description="Disordered" evidence="2">
    <location>
        <begin position="1275"/>
        <end position="1298"/>
    </location>
</feature>
<dbReference type="Pfam" id="PF03752">
    <property type="entry name" value="ALF"/>
    <property type="match status" value="1"/>
</dbReference>
<feature type="coiled-coil region" evidence="1">
    <location>
        <begin position="403"/>
        <end position="462"/>
    </location>
</feature>
<evidence type="ECO:0000313" key="4">
    <source>
        <dbReference type="Proteomes" id="UP000014137"/>
    </source>
</evidence>
<feature type="coiled-coil region" evidence="1">
    <location>
        <begin position="575"/>
        <end position="616"/>
    </location>
</feature>
<dbReference type="Proteomes" id="UP000014137">
    <property type="component" value="Unassembled WGS sequence"/>
</dbReference>